<protein>
    <recommendedName>
        <fullName evidence="6">Major facilitator superfamily (MFS) profile domain-containing protein</fullName>
    </recommendedName>
</protein>
<organism evidence="7 8">
    <name type="scientific">Roridomyces roridus</name>
    <dbReference type="NCBI Taxonomy" id="1738132"/>
    <lineage>
        <taxon>Eukaryota</taxon>
        <taxon>Fungi</taxon>
        <taxon>Dikarya</taxon>
        <taxon>Basidiomycota</taxon>
        <taxon>Agaricomycotina</taxon>
        <taxon>Agaricomycetes</taxon>
        <taxon>Agaricomycetidae</taxon>
        <taxon>Agaricales</taxon>
        <taxon>Marasmiineae</taxon>
        <taxon>Mycenaceae</taxon>
        <taxon>Roridomyces</taxon>
    </lineage>
</organism>
<dbReference type="Proteomes" id="UP001221142">
    <property type="component" value="Unassembled WGS sequence"/>
</dbReference>
<feature type="transmembrane region" description="Helical" evidence="5">
    <location>
        <begin position="74"/>
        <end position="97"/>
    </location>
</feature>
<evidence type="ECO:0000259" key="6">
    <source>
        <dbReference type="PROSITE" id="PS50850"/>
    </source>
</evidence>
<evidence type="ECO:0000256" key="4">
    <source>
        <dbReference type="ARBA" id="ARBA00023136"/>
    </source>
</evidence>
<dbReference type="InterPro" id="IPR020846">
    <property type="entry name" value="MFS_dom"/>
</dbReference>
<dbReference type="InterPro" id="IPR036259">
    <property type="entry name" value="MFS_trans_sf"/>
</dbReference>
<dbReference type="SUPFAM" id="SSF103473">
    <property type="entry name" value="MFS general substrate transporter"/>
    <property type="match status" value="1"/>
</dbReference>
<name>A0AAD7FWR8_9AGAR</name>
<reference evidence="7" key="1">
    <citation type="submission" date="2023-03" db="EMBL/GenBank/DDBJ databases">
        <title>Massive genome expansion in bonnet fungi (Mycena s.s.) driven by repeated elements and novel gene families across ecological guilds.</title>
        <authorList>
            <consortium name="Lawrence Berkeley National Laboratory"/>
            <person name="Harder C.B."/>
            <person name="Miyauchi S."/>
            <person name="Viragh M."/>
            <person name="Kuo A."/>
            <person name="Thoen E."/>
            <person name="Andreopoulos B."/>
            <person name="Lu D."/>
            <person name="Skrede I."/>
            <person name="Drula E."/>
            <person name="Henrissat B."/>
            <person name="Morin E."/>
            <person name="Kohler A."/>
            <person name="Barry K."/>
            <person name="LaButti K."/>
            <person name="Morin E."/>
            <person name="Salamov A."/>
            <person name="Lipzen A."/>
            <person name="Mereny Z."/>
            <person name="Hegedus B."/>
            <person name="Baldrian P."/>
            <person name="Stursova M."/>
            <person name="Weitz H."/>
            <person name="Taylor A."/>
            <person name="Grigoriev I.V."/>
            <person name="Nagy L.G."/>
            <person name="Martin F."/>
            <person name="Kauserud H."/>
        </authorList>
    </citation>
    <scope>NUCLEOTIDE SEQUENCE</scope>
    <source>
        <strain evidence="7">9284</strain>
    </source>
</reference>
<sequence>MVRVRMVPVLSASCFRRPCPPTQVHRLPPPLSVSTGRRSLRSGRRDHSDIIVDWEGPDDPMNPKNWSRNKKWKATIIVSLFTLISPVSSSMIAPASGQVAERFGVTNTVVIALFTSIFILSYAIGPLFLGPLSEIYGRNKVIQGANLWYLCGTSRADSHKHRPTPRVQISRWSRRECTFGDWWWVARRYMEP</sequence>
<proteinExistence type="predicted"/>
<feature type="transmembrane region" description="Helical" evidence="5">
    <location>
        <begin position="109"/>
        <end position="130"/>
    </location>
</feature>
<evidence type="ECO:0000313" key="8">
    <source>
        <dbReference type="Proteomes" id="UP001221142"/>
    </source>
</evidence>
<keyword evidence="3 5" id="KW-1133">Transmembrane helix</keyword>
<keyword evidence="4 5" id="KW-0472">Membrane</keyword>
<dbReference type="PANTHER" id="PTHR23502">
    <property type="entry name" value="MAJOR FACILITATOR SUPERFAMILY"/>
    <property type="match status" value="1"/>
</dbReference>
<dbReference type="GO" id="GO:0022857">
    <property type="term" value="F:transmembrane transporter activity"/>
    <property type="evidence" value="ECO:0007669"/>
    <property type="project" value="InterPro"/>
</dbReference>
<dbReference type="PROSITE" id="PS50850">
    <property type="entry name" value="MFS"/>
    <property type="match status" value="1"/>
</dbReference>
<accession>A0AAD7FWR8</accession>
<keyword evidence="8" id="KW-1185">Reference proteome</keyword>
<dbReference type="AlphaFoldDB" id="A0AAD7FWR8"/>
<evidence type="ECO:0000256" key="1">
    <source>
        <dbReference type="ARBA" id="ARBA00004141"/>
    </source>
</evidence>
<evidence type="ECO:0000313" key="7">
    <source>
        <dbReference type="EMBL" id="KAJ7643699.1"/>
    </source>
</evidence>
<evidence type="ECO:0000256" key="2">
    <source>
        <dbReference type="ARBA" id="ARBA00022692"/>
    </source>
</evidence>
<gene>
    <name evidence="7" type="ORF">FB45DRAFT_280497</name>
</gene>
<evidence type="ECO:0000256" key="5">
    <source>
        <dbReference type="SAM" id="Phobius"/>
    </source>
</evidence>
<dbReference type="Gene3D" id="1.20.1720.10">
    <property type="entry name" value="Multidrug resistance protein D"/>
    <property type="match status" value="1"/>
</dbReference>
<dbReference type="EMBL" id="JARKIF010000003">
    <property type="protein sequence ID" value="KAJ7643699.1"/>
    <property type="molecule type" value="Genomic_DNA"/>
</dbReference>
<evidence type="ECO:0000256" key="3">
    <source>
        <dbReference type="ARBA" id="ARBA00022989"/>
    </source>
</evidence>
<comment type="subcellular location">
    <subcellularLocation>
        <location evidence="1">Membrane</location>
        <topology evidence="1">Multi-pass membrane protein</topology>
    </subcellularLocation>
</comment>
<dbReference type="GO" id="GO:0016020">
    <property type="term" value="C:membrane"/>
    <property type="evidence" value="ECO:0007669"/>
    <property type="project" value="UniProtKB-SubCell"/>
</dbReference>
<keyword evidence="2 5" id="KW-0812">Transmembrane</keyword>
<comment type="caution">
    <text evidence="7">The sequence shown here is derived from an EMBL/GenBank/DDBJ whole genome shotgun (WGS) entry which is preliminary data.</text>
</comment>
<feature type="domain" description="Major facilitator superfamily (MFS) profile" evidence="6">
    <location>
        <begin position="74"/>
        <end position="192"/>
    </location>
</feature>
<dbReference type="PANTHER" id="PTHR23502:SF60">
    <property type="entry name" value="MAJOR FACILITATOR SUPERFAMILY (MFS) PROFILE DOMAIN-CONTAINING PROTEIN-RELATED"/>
    <property type="match status" value="1"/>
</dbReference>